<feature type="transmembrane region" description="Helical" evidence="1">
    <location>
        <begin position="20"/>
        <end position="40"/>
    </location>
</feature>
<keyword evidence="3" id="KW-1185">Reference proteome</keyword>
<keyword evidence="1" id="KW-1133">Transmembrane helix</keyword>
<sequence>MGCGSPRMNSQRMRQFEAKLRPLTWLGFINTAALFASLFLGPRGEVNPYFVLFVLLSSVINTVRNVKMYGLMDEYERSLMLQAIAVAFIFLMVSVFVTGMAASISPAEAVSPLLLMVLFLLSFAVMGIAQNVMQRRESQE</sequence>
<keyword evidence="1" id="KW-0812">Transmembrane</keyword>
<evidence type="ECO:0000313" key="3">
    <source>
        <dbReference type="Proteomes" id="UP000002524"/>
    </source>
</evidence>
<accession>Q9RRN3</accession>
<dbReference type="STRING" id="243230.DR_2455"/>
<feature type="transmembrane region" description="Helical" evidence="1">
    <location>
        <begin position="83"/>
        <end position="104"/>
    </location>
</feature>
<dbReference type="KEGG" id="dra:DR_2455"/>
<dbReference type="PaxDb" id="243230-DR_2455"/>
<evidence type="ECO:0000256" key="1">
    <source>
        <dbReference type="SAM" id="Phobius"/>
    </source>
</evidence>
<organism evidence="2 3">
    <name type="scientific">Deinococcus radiodurans (strain ATCC 13939 / DSM 20539 / JCM 16871 / CCUG 27074 / LMG 4051 / NBRC 15346 / NCIMB 9279 / VKM B-1422 / R1)</name>
    <dbReference type="NCBI Taxonomy" id="243230"/>
    <lineage>
        <taxon>Bacteria</taxon>
        <taxon>Thermotogati</taxon>
        <taxon>Deinococcota</taxon>
        <taxon>Deinococci</taxon>
        <taxon>Deinococcales</taxon>
        <taxon>Deinococcaceae</taxon>
        <taxon>Deinococcus</taxon>
    </lineage>
</organism>
<dbReference type="InParanoid" id="Q9RRN3"/>
<dbReference type="HOGENOM" id="CLU_1831884_0_0_0"/>
<feature type="transmembrane region" description="Helical" evidence="1">
    <location>
        <begin position="46"/>
        <end position="63"/>
    </location>
</feature>
<dbReference type="Proteomes" id="UP000002524">
    <property type="component" value="Chromosome 1"/>
</dbReference>
<feature type="transmembrane region" description="Helical" evidence="1">
    <location>
        <begin position="110"/>
        <end position="129"/>
    </location>
</feature>
<name>Q9RRN3_DEIRA</name>
<dbReference type="PIR" id="A75271">
    <property type="entry name" value="A75271"/>
</dbReference>
<dbReference type="EnsemblBacteria" id="AAF12004">
    <property type="protein sequence ID" value="AAF12004"/>
    <property type="gene ID" value="DR_2455"/>
</dbReference>
<keyword evidence="1" id="KW-0472">Membrane</keyword>
<dbReference type="EMBL" id="AE000513">
    <property type="protein sequence ID" value="AAF12004.1"/>
    <property type="molecule type" value="Genomic_DNA"/>
</dbReference>
<proteinExistence type="predicted"/>
<protein>
    <submittedName>
        <fullName evidence="2">Uncharacterized protein</fullName>
    </submittedName>
</protein>
<reference evidence="2 3" key="1">
    <citation type="journal article" date="1999" name="Science">
        <title>Genome sequence of the radioresistant bacterium Deinococcus radiodurans R1.</title>
        <authorList>
            <person name="White O."/>
            <person name="Eisen J.A."/>
            <person name="Heidelberg J.F."/>
            <person name="Hickey E.K."/>
            <person name="Peterson J.D."/>
            <person name="Dodson R.J."/>
            <person name="Haft D.H."/>
            <person name="Gwinn M.L."/>
            <person name="Nelson W.C."/>
            <person name="Richardson D.L."/>
            <person name="Moffat K.S."/>
            <person name="Qin H."/>
            <person name="Jiang L."/>
            <person name="Pamphile W."/>
            <person name="Crosby M."/>
            <person name="Shen M."/>
            <person name="Vamathevan J.J."/>
            <person name="Lam P."/>
            <person name="McDonald L."/>
            <person name="Utterback T."/>
            <person name="Zalewski C."/>
            <person name="Makarova K.S."/>
            <person name="Aravind L."/>
            <person name="Daly M.J."/>
            <person name="Minton K.W."/>
            <person name="Fleischmann R.D."/>
            <person name="Ketchum K.A."/>
            <person name="Nelson K.E."/>
            <person name="Salzberg S."/>
            <person name="Smith H.O."/>
            <person name="Venter J.C."/>
            <person name="Fraser C.M."/>
        </authorList>
    </citation>
    <scope>NUCLEOTIDE SEQUENCE [LARGE SCALE GENOMIC DNA]</scope>
    <source>
        <strain evidence="3">ATCC 13939 / DSM 20539 / JCM 16871 / LMG 4051 / NBRC 15346 / NCIMB 9279 / R1 / VKM B-1422</strain>
    </source>
</reference>
<dbReference type="OrthoDB" id="10014448at2"/>
<gene>
    <name evidence="2" type="ordered locus">DR_2455</name>
</gene>
<evidence type="ECO:0000313" key="2">
    <source>
        <dbReference type="EMBL" id="AAF12004.1"/>
    </source>
</evidence>
<dbReference type="PATRIC" id="fig|243230.17.peg.2691"/>
<dbReference type="AlphaFoldDB" id="Q9RRN3"/>